<name>A0A9X3CJZ6_9VIBR</name>
<comment type="caution">
    <text evidence="1">The sequence shown here is derived from an EMBL/GenBank/DDBJ whole genome shotgun (WGS) entry which is preliminary data.</text>
</comment>
<proteinExistence type="predicted"/>
<evidence type="ECO:0000313" key="1">
    <source>
        <dbReference type="EMBL" id="MCW8344762.1"/>
    </source>
</evidence>
<dbReference type="Proteomes" id="UP001155587">
    <property type="component" value="Unassembled WGS sequence"/>
</dbReference>
<keyword evidence="2" id="KW-1185">Reference proteome</keyword>
<accession>A0A9X3CJZ6</accession>
<reference evidence="1" key="1">
    <citation type="submission" date="2022-02" db="EMBL/GenBank/DDBJ databases">
        <title>Vibrio sp. nov, a new bacterium isolated from seawater.</title>
        <authorList>
            <person name="Yuan Y."/>
        </authorList>
    </citation>
    <scope>NUCLEOTIDE SEQUENCE</scope>
    <source>
        <strain evidence="1">ZSDZ65</strain>
    </source>
</reference>
<protein>
    <submittedName>
        <fullName evidence="1">Uncharacterized protein</fullName>
    </submittedName>
</protein>
<dbReference type="EMBL" id="JAKRRY010000001">
    <property type="protein sequence ID" value="MCW8344762.1"/>
    <property type="molecule type" value="Genomic_DNA"/>
</dbReference>
<sequence>MAALVARLIIIIRQPTLISHQQITKRIIKPYLLAVNTPSQGIGILTQRPFTISTVRNNNRGILTIPMVLVTLTGDREPLRFNIIIIQAIVGTQMMPQKVLADF</sequence>
<dbReference type="RefSeq" id="WP_265673203.1">
    <property type="nucleotide sequence ID" value="NZ_JAKRRY010000001.1"/>
</dbReference>
<organism evidence="1 2">
    <name type="scientific">Vibrio qingdaonensis</name>
    <dbReference type="NCBI Taxonomy" id="2829491"/>
    <lineage>
        <taxon>Bacteria</taxon>
        <taxon>Pseudomonadati</taxon>
        <taxon>Pseudomonadota</taxon>
        <taxon>Gammaproteobacteria</taxon>
        <taxon>Vibrionales</taxon>
        <taxon>Vibrionaceae</taxon>
        <taxon>Vibrio</taxon>
    </lineage>
</organism>
<dbReference type="AlphaFoldDB" id="A0A9X3CJZ6"/>
<gene>
    <name evidence="1" type="ORF">MD535_01810</name>
</gene>
<evidence type="ECO:0000313" key="2">
    <source>
        <dbReference type="Proteomes" id="UP001155587"/>
    </source>
</evidence>